<evidence type="ECO:0000259" key="1">
    <source>
        <dbReference type="Pfam" id="PF00248"/>
    </source>
</evidence>
<dbReference type="InterPro" id="IPR053135">
    <property type="entry name" value="AKR2_Oxidoreductase"/>
</dbReference>
<dbReference type="PRINTS" id="PR00069">
    <property type="entry name" value="ALDKETRDTASE"/>
</dbReference>
<comment type="caution">
    <text evidence="2">The sequence shown here is derived from an EMBL/GenBank/DDBJ whole genome shotgun (WGS) entry which is preliminary data.</text>
</comment>
<dbReference type="CDD" id="cd19095">
    <property type="entry name" value="AKR_PA4992-like"/>
    <property type="match status" value="1"/>
</dbReference>
<evidence type="ECO:0000313" key="2">
    <source>
        <dbReference type="EMBL" id="PDH34566.1"/>
    </source>
</evidence>
<gene>
    <name evidence="2" type="ORF">CNF02_04190</name>
</gene>
<dbReference type="PANTHER" id="PTHR43312:SF1">
    <property type="entry name" value="NADP-DEPENDENT OXIDOREDUCTASE DOMAIN-CONTAINING PROTEIN"/>
    <property type="match status" value="1"/>
</dbReference>
<dbReference type="SUPFAM" id="SSF51430">
    <property type="entry name" value="NAD(P)-linked oxidoreductase"/>
    <property type="match status" value="1"/>
</dbReference>
<dbReference type="PANTHER" id="PTHR43312">
    <property type="entry name" value="D-THREO-ALDOSE 1-DEHYDROGENASE"/>
    <property type="match status" value="1"/>
</dbReference>
<dbReference type="GO" id="GO:0016491">
    <property type="term" value="F:oxidoreductase activity"/>
    <property type="evidence" value="ECO:0007669"/>
    <property type="project" value="InterPro"/>
</dbReference>
<sequence length="258" mass="28028">MSLEHRELGQSGISVSCVGLGTVKFGRNQEVKYPSNFALPSDEEIVSLIDQAKSLGINLLDTAPAYGSSEQRLGRLLSDRKDWVICTKVGEEFVTGKSFYDYSATHIRKSVERSLLNLNTDYLDLVLIHSDGNDVAIIESTDCLEALSKLKERGLIRAIGMSTKSIEGGQKAVDLTDAVMVTYNPTCSKDEIVIDHALTNRKGVLIKKALNSGHNCKGGVEKNFEFSLNHPGVTSIIFGTISSAHLEANVQTAIKVLA</sequence>
<feature type="domain" description="NADP-dependent oxidoreductase" evidence="1">
    <location>
        <begin position="18"/>
        <end position="195"/>
    </location>
</feature>
<dbReference type="Gene3D" id="3.20.20.100">
    <property type="entry name" value="NADP-dependent oxidoreductase domain"/>
    <property type="match status" value="1"/>
</dbReference>
<organism evidence="2 3">
    <name type="scientific">OM182 bacterium MED-G28</name>
    <dbReference type="NCBI Taxonomy" id="1986256"/>
    <lineage>
        <taxon>Bacteria</taxon>
        <taxon>Pseudomonadati</taxon>
        <taxon>Pseudomonadota</taxon>
        <taxon>Gammaproteobacteria</taxon>
        <taxon>OMG group</taxon>
        <taxon>OM182 clade</taxon>
    </lineage>
</organism>
<dbReference type="InterPro" id="IPR036812">
    <property type="entry name" value="NAD(P)_OxRdtase_dom_sf"/>
</dbReference>
<accession>A0A2A5WEK3</accession>
<dbReference type="EMBL" id="NTJZ01000003">
    <property type="protein sequence ID" value="PDH34566.1"/>
    <property type="molecule type" value="Genomic_DNA"/>
</dbReference>
<dbReference type="InterPro" id="IPR020471">
    <property type="entry name" value="AKR"/>
</dbReference>
<dbReference type="InterPro" id="IPR023210">
    <property type="entry name" value="NADP_OxRdtase_dom"/>
</dbReference>
<proteinExistence type="predicted"/>
<dbReference type="AlphaFoldDB" id="A0A2A5WEK3"/>
<protein>
    <submittedName>
        <fullName evidence="2">Aldo/keto reductase</fullName>
    </submittedName>
</protein>
<name>A0A2A5WEK3_9GAMM</name>
<reference evidence="2 3" key="1">
    <citation type="submission" date="2017-08" db="EMBL/GenBank/DDBJ databases">
        <title>Fine stratification of microbial communities through a metagenomic profile of the photic zone.</title>
        <authorList>
            <person name="Haro-Moreno J.M."/>
            <person name="Lopez-Perez M."/>
            <person name="De La Torre J."/>
            <person name="Picazo A."/>
            <person name="Camacho A."/>
            <person name="Rodriguez-Valera F."/>
        </authorList>
    </citation>
    <scope>NUCLEOTIDE SEQUENCE [LARGE SCALE GENOMIC DNA]</scope>
    <source>
        <strain evidence="2">MED-G28</strain>
    </source>
</reference>
<evidence type="ECO:0000313" key="3">
    <source>
        <dbReference type="Proteomes" id="UP000219329"/>
    </source>
</evidence>
<dbReference type="Pfam" id="PF00248">
    <property type="entry name" value="Aldo_ket_red"/>
    <property type="match status" value="1"/>
</dbReference>
<dbReference type="Proteomes" id="UP000219329">
    <property type="component" value="Unassembled WGS sequence"/>
</dbReference>